<dbReference type="SUPFAM" id="SSF49503">
    <property type="entry name" value="Cupredoxins"/>
    <property type="match status" value="1"/>
</dbReference>
<organism evidence="9 10">
    <name type="scientific">Halovenus carboxidivorans</name>
    <dbReference type="NCBI Taxonomy" id="2692199"/>
    <lineage>
        <taxon>Archaea</taxon>
        <taxon>Methanobacteriati</taxon>
        <taxon>Methanobacteriota</taxon>
        <taxon>Stenosarchaea group</taxon>
        <taxon>Halobacteria</taxon>
        <taxon>Halobacteriales</taxon>
        <taxon>Haloarculaceae</taxon>
        <taxon>Halovenus</taxon>
    </lineage>
</organism>
<evidence type="ECO:0000256" key="4">
    <source>
        <dbReference type="ARBA" id="ARBA00022982"/>
    </source>
</evidence>
<dbReference type="PANTHER" id="PTHR34192:SF10">
    <property type="entry name" value="PLASTOCYANIN MAJOR ISOFORM, CHLOROPLASTIC-RELATED"/>
    <property type="match status" value="1"/>
</dbReference>
<evidence type="ECO:0000259" key="8">
    <source>
        <dbReference type="Pfam" id="PF00127"/>
    </source>
</evidence>
<dbReference type="RefSeq" id="WP_159765517.1">
    <property type="nucleotide sequence ID" value="NZ_WUUT01000009.1"/>
</dbReference>
<gene>
    <name evidence="9" type="ORF">GRX03_16275</name>
</gene>
<evidence type="ECO:0000256" key="6">
    <source>
        <dbReference type="ARBA" id="ARBA00023136"/>
    </source>
</evidence>
<proteinExistence type="predicted"/>
<keyword evidence="2" id="KW-0813">Transport</keyword>
<keyword evidence="5" id="KW-0186">Copper</keyword>
<dbReference type="PANTHER" id="PTHR34192">
    <property type="entry name" value="PLASTOCYANIN MAJOR ISOFORM, CHLOROPLASTIC-RELATED"/>
    <property type="match status" value="1"/>
</dbReference>
<evidence type="ECO:0000256" key="1">
    <source>
        <dbReference type="ARBA" id="ARBA00004370"/>
    </source>
</evidence>
<comment type="subcellular location">
    <subcellularLocation>
        <location evidence="1">Membrane</location>
    </subcellularLocation>
</comment>
<keyword evidence="3" id="KW-0479">Metal-binding</keyword>
<evidence type="ECO:0000313" key="9">
    <source>
        <dbReference type="EMBL" id="MXR53151.1"/>
    </source>
</evidence>
<feature type="domain" description="Blue (type 1) copper" evidence="8">
    <location>
        <begin position="97"/>
        <end position="191"/>
    </location>
</feature>
<dbReference type="InterPro" id="IPR017533">
    <property type="entry name" value="Halocyanin"/>
</dbReference>
<dbReference type="InterPro" id="IPR008972">
    <property type="entry name" value="Cupredoxin"/>
</dbReference>
<dbReference type="GO" id="GO:0016020">
    <property type="term" value="C:membrane"/>
    <property type="evidence" value="ECO:0007669"/>
    <property type="project" value="UniProtKB-SubCell"/>
</dbReference>
<comment type="caution">
    <text evidence="9">The sequence shown here is derived from an EMBL/GenBank/DDBJ whole genome shotgun (WGS) entry which is preliminary data.</text>
</comment>
<accession>A0A6B0TD34</accession>
<protein>
    <submittedName>
        <fullName evidence="9">Halocyanin domain-containing protein</fullName>
    </submittedName>
</protein>
<keyword evidence="6" id="KW-0472">Membrane</keyword>
<evidence type="ECO:0000256" key="5">
    <source>
        <dbReference type="ARBA" id="ARBA00023008"/>
    </source>
</evidence>
<evidence type="ECO:0000256" key="7">
    <source>
        <dbReference type="SAM" id="MobiDB-lite"/>
    </source>
</evidence>
<evidence type="ECO:0000256" key="3">
    <source>
        <dbReference type="ARBA" id="ARBA00022723"/>
    </source>
</evidence>
<dbReference type="Proteomes" id="UP000466535">
    <property type="component" value="Unassembled WGS sequence"/>
</dbReference>
<dbReference type="PROSITE" id="PS51257">
    <property type="entry name" value="PROKAR_LIPOPROTEIN"/>
    <property type="match status" value="1"/>
</dbReference>
<dbReference type="OrthoDB" id="11836at2157"/>
<dbReference type="Pfam" id="PF00127">
    <property type="entry name" value="Copper-bind"/>
    <property type="match status" value="1"/>
</dbReference>
<reference evidence="9 10" key="1">
    <citation type="submission" date="2019-12" db="EMBL/GenBank/DDBJ databases">
        <title>Isolation and characterization of three novel carbon monoxide-oxidizing members of Halobacteria from salione crusts and soils.</title>
        <authorList>
            <person name="Myers M.R."/>
            <person name="King G.M."/>
        </authorList>
    </citation>
    <scope>NUCLEOTIDE SEQUENCE [LARGE SCALE GENOMIC DNA]</scope>
    <source>
        <strain evidence="9 10">WSH3</strain>
    </source>
</reference>
<dbReference type="AlphaFoldDB" id="A0A6B0TD34"/>
<dbReference type="Gene3D" id="2.60.40.420">
    <property type="entry name" value="Cupredoxins - blue copper proteins"/>
    <property type="match status" value="1"/>
</dbReference>
<dbReference type="GO" id="GO:0009055">
    <property type="term" value="F:electron transfer activity"/>
    <property type="evidence" value="ECO:0007669"/>
    <property type="project" value="InterPro"/>
</dbReference>
<name>A0A6B0TD34_9EURY</name>
<feature type="compositionally biased region" description="Gly residues" evidence="7">
    <location>
        <begin position="37"/>
        <end position="54"/>
    </location>
</feature>
<dbReference type="CDD" id="cd04220">
    <property type="entry name" value="Halocyanin"/>
    <property type="match status" value="1"/>
</dbReference>
<evidence type="ECO:0000256" key="2">
    <source>
        <dbReference type="ARBA" id="ARBA00022448"/>
    </source>
</evidence>
<dbReference type="GO" id="GO:0005507">
    <property type="term" value="F:copper ion binding"/>
    <property type="evidence" value="ECO:0007669"/>
    <property type="project" value="InterPro"/>
</dbReference>
<keyword evidence="4" id="KW-0249">Electron transport</keyword>
<dbReference type="EMBL" id="WUUT01000009">
    <property type="protein sequence ID" value="MXR53151.1"/>
    <property type="molecule type" value="Genomic_DNA"/>
</dbReference>
<dbReference type="PROSITE" id="PS51318">
    <property type="entry name" value="TAT"/>
    <property type="match status" value="1"/>
</dbReference>
<dbReference type="NCBIfam" id="TIGR03102">
    <property type="entry name" value="halo_cynanin"/>
    <property type="match status" value="1"/>
</dbReference>
<dbReference type="InterPro" id="IPR000923">
    <property type="entry name" value="BlueCu_1"/>
</dbReference>
<feature type="region of interest" description="Disordered" evidence="7">
    <location>
        <begin position="34"/>
        <end position="59"/>
    </location>
</feature>
<dbReference type="InterPro" id="IPR006311">
    <property type="entry name" value="TAT_signal"/>
</dbReference>
<keyword evidence="10" id="KW-1185">Reference proteome</keyword>
<sequence length="192" mass="18908">MTRELTRRDLLGIAGAAGSVALAGCGGVLGDKRGVPGTPGNGSGDGGGNGGGGSQVPEGVPEAVHTWMMEGDGGQAAKLYSDDPSAADLTGQDSATIEVGAGGQGVAFAPAVAIVSTGTEVTWEWTGNGGAHNVVTDINSSSVPVDIELNSGSAQAGSDVTYSYTFENTGVAPYVCVPHRAIGMMGAVVVQE</sequence>
<evidence type="ECO:0000313" key="10">
    <source>
        <dbReference type="Proteomes" id="UP000466535"/>
    </source>
</evidence>